<dbReference type="EMBL" id="JACKWY010000002">
    <property type="protein sequence ID" value="MBB6713886.1"/>
    <property type="molecule type" value="Genomic_DNA"/>
</dbReference>
<evidence type="ECO:0000313" key="2">
    <source>
        <dbReference type="Proteomes" id="UP000585258"/>
    </source>
</evidence>
<proteinExistence type="predicted"/>
<dbReference type="RefSeq" id="WP_185163609.1">
    <property type="nucleotide sequence ID" value="NZ_JACKWY010000002.1"/>
</dbReference>
<organism evidence="1 2">
    <name type="scientific">Clostridium gasigenes</name>
    <dbReference type="NCBI Taxonomy" id="94869"/>
    <lineage>
        <taxon>Bacteria</taxon>
        <taxon>Bacillati</taxon>
        <taxon>Bacillota</taxon>
        <taxon>Clostridia</taxon>
        <taxon>Eubacteriales</taxon>
        <taxon>Clostridiaceae</taxon>
        <taxon>Clostridium</taxon>
    </lineage>
</organism>
<evidence type="ECO:0000313" key="1">
    <source>
        <dbReference type="EMBL" id="MBB6713886.1"/>
    </source>
</evidence>
<sequence>MLPGSTKLITRQLEKIIDQSSLEARSDRVVIDEYDEGGKFKHENVMIANVKDRNHFKAYKENKFYHIPISSLSKLRPNIEYLAFYQPKGNGNNNDKFSEEGGVRYYGKIKSCKEYNREECVEIKSRPGTEKKQYLRIELEEIKETTKIEPIQYGTRLISYTTIYLLKKAENTHELKLGSSLELEVYKIMKKISKAKEVEIKKISSKAKNDEEEIIKEYSIGDINIKIDGAIIKVINKIVLLKNIETELISKLGAYKK</sequence>
<gene>
    <name evidence="1" type="ORF">H7E68_03920</name>
</gene>
<reference evidence="1 2" key="1">
    <citation type="submission" date="2020-08" db="EMBL/GenBank/DDBJ databases">
        <title>Clostridia isolated from Swiss meat.</title>
        <authorList>
            <person name="Wambui J."/>
            <person name="Stevens M.J.A."/>
            <person name="Stephan R."/>
        </authorList>
    </citation>
    <scope>NUCLEOTIDE SEQUENCE [LARGE SCALE GENOMIC DNA]</scope>
    <source>
        <strain evidence="1 2">CM001</strain>
    </source>
</reference>
<protein>
    <submittedName>
        <fullName evidence="1">Uncharacterized protein</fullName>
    </submittedName>
</protein>
<comment type="caution">
    <text evidence="1">The sequence shown here is derived from an EMBL/GenBank/DDBJ whole genome shotgun (WGS) entry which is preliminary data.</text>
</comment>
<accession>A0A7X0SA65</accession>
<dbReference type="Proteomes" id="UP000585258">
    <property type="component" value="Unassembled WGS sequence"/>
</dbReference>
<name>A0A7X0SA65_9CLOT</name>
<dbReference type="AlphaFoldDB" id="A0A7X0SA65"/>